<evidence type="ECO:0000313" key="1">
    <source>
        <dbReference type="EMBL" id="TGN04391.1"/>
    </source>
</evidence>
<proteinExistence type="predicted"/>
<evidence type="ECO:0000313" key="2">
    <source>
        <dbReference type="Proteomes" id="UP000298264"/>
    </source>
</evidence>
<gene>
    <name evidence="1" type="ORF">EHS11_19750</name>
</gene>
<sequence>MIRSIVILFLFLLIGCGEKAAEKKEETVTVNKEEAPGIPFEEKINNSIYNWSFFERVGGEECWEEFQIVNYEAFESLKKDPKRGFSKHDFVSCDFGFYTLPNGTHIFEGITGKWFEEWPKAITKLECNKNKCDMYFGDYTNGSPRVGKGNLIPRKGKFTFVILDSKHFQLVDYPKDVLDRSSNLRGIYRYFPKSHELPSEAFCQIDKDELLKNKDIYPPKELECINPDDARKAAENEEKE</sequence>
<dbReference type="PROSITE" id="PS51257">
    <property type="entry name" value="PROKAR_LIPOPROTEIN"/>
    <property type="match status" value="1"/>
</dbReference>
<accession>A0A4R9LMJ5</accession>
<protein>
    <recommendedName>
        <fullName evidence="3">Lipoprotein</fullName>
    </recommendedName>
</protein>
<dbReference type="EMBL" id="RQHV01000072">
    <property type="protein sequence ID" value="TGN04391.1"/>
    <property type="molecule type" value="Genomic_DNA"/>
</dbReference>
<evidence type="ECO:0008006" key="3">
    <source>
        <dbReference type="Google" id="ProtNLM"/>
    </source>
</evidence>
<dbReference type="AlphaFoldDB" id="A0A4R9LMJ5"/>
<keyword evidence="2" id="KW-1185">Reference proteome</keyword>
<dbReference type="Proteomes" id="UP000298264">
    <property type="component" value="Unassembled WGS sequence"/>
</dbReference>
<name>A0A4R9LMJ5_9LEPT</name>
<organism evidence="1 2">
    <name type="scientific">Leptospira ilyithenensis</name>
    <dbReference type="NCBI Taxonomy" id="2484901"/>
    <lineage>
        <taxon>Bacteria</taxon>
        <taxon>Pseudomonadati</taxon>
        <taxon>Spirochaetota</taxon>
        <taxon>Spirochaetia</taxon>
        <taxon>Leptospirales</taxon>
        <taxon>Leptospiraceae</taxon>
        <taxon>Leptospira</taxon>
    </lineage>
</organism>
<reference evidence="1" key="1">
    <citation type="journal article" date="2019" name="PLoS Negl. Trop. Dis.">
        <title>Revisiting the worldwide diversity of Leptospira species in the environment.</title>
        <authorList>
            <person name="Vincent A.T."/>
            <person name="Schiettekatte O."/>
            <person name="Bourhy P."/>
            <person name="Veyrier F.J."/>
            <person name="Picardeau M."/>
        </authorList>
    </citation>
    <scope>NUCLEOTIDE SEQUENCE [LARGE SCALE GENOMIC DNA]</scope>
    <source>
        <strain evidence="1">201400974</strain>
    </source>
</reference>
<dbReference type="RefSeq" id="WP_135766109.1">
    <property type="nucleotide sequence ID" value="NZ_RQHV01000072.1"/>
</dbReference>
<comment type="caution">
    <text evidence="1">The sequence shown here is derived from an EMBL/GenBank/DDBJ whole genome shotgun (WGS) entry which is preliminary data.</text>
</comment>
<dbReference type="OrthoDB" id="346404at2"/>